<proteinExistence type="predicted"/>
<protein>
    <submittedName>
        <fullName evidence="1">Uncharacterized protein</fullName>
    </submittedName>
</protein>
<dbReference type="OrthoDB" id="5986236at2759"/>
<sequence>MFIDPYYKLRYGKLLYFRQMCALKLLNISGPIEGEGKIVELYESQLYRSKYNVGQRLGTGLFTGGINRHDNSKIFLVQVPNRKAETLLPILYRFLPPNSDM</sequence>
<dbReference type="EMBL" id="JWZT01001992">
    <property type="protein sequence ID" value="KII70692.1"/>
    <property type="molecule type" value="Genomic_DNA"/>
</dbReference>
<organism evidence="1 2">
    <name type="scientific">Thelohanellus kitauei</name>
    <name type="common">Myxosporean</name>
    <dbReference type="NCBI Taxonomy" id="669202"/>
    <lineage>
        <taxon>Eukaryota</taxon>
        <taxon>Metazoa</taxon>
        <taxon>Cnidaria</taxon>
        <taxon>Myxozoa</taxon>
        <taxon>Myxosporea</taxon>
        <taxon>Bivalvulida</taxon>
        <taxon>Platysporina</taxon>
        <taxon>Myxobolidae</taxon>
        <taxon>Thelohanellus</taxon>
    </lineage>
</organism>
<gene>
    <name evidence="1" type="ORF">RF11_09421</name>
</gene>
<evidence type="ECO:0000313" key="2">
    <source>
        <dbReference type="Proteomes" id="UP000031668"/>
    </source>
</evidence>
<keyword evidence="2" id="KW-1185">Reference proteome</keyword>
<dbReference type="AlphaFoldDB" id="A0A0C2N9W6"/>
<comment type="caution">
    <text evidence="1">The sequence shown here is derived from an EMBL/GenBank/DDBJ whole genome shotgun (WGS) entry which is preliminary data.</text>
</comment>
<reference evidence="1 2" key="1">
    <citation type="journal article" date="2014" name="Genome Biol. Evol.">
        <title>The genome of the myxosporean Thelohanellus kitauei shows adaptations to nutrient acquisition within its fish host.</title>
        <authorList>
            <person name="Yang Y."/>
            <person name="Xiong J."/>
            <person name="Zhou Z."/>
            <person name="Huo F."/>
            <person name="Miao W."/>
            <person name="Ran C."/>
            <person name="Liu Y."/>
            <person name="Zhang J."/>
            <person name="Feng J."/>
            <person name="Wang M."/>
            <person name="Wang M."/>
            <person name="Wang L."/>
            <person name="Yao B."/>
        </authorList>
    </citation>
    <scope>NUCLEOTIDE SEQUENCE [LARGE SCALE GENOMIC DNA]</scope>
    <source>
        <strain evidence="1">Wuqing</strain>
    </source>
</reference>
<evidence type="ECO:0000313" key="1">
    <source>
        <dbReference type="EMBL" id="KII70692.1"/>
    </source>
</evidence>
<accession>A0A0C2N9W6</accession>
<name>A0A0C2N9W6_THEKT</name>
<dbReference type="Proteomes" id="UP000031668">
    <property type="component" value="Unassembled WGS sequence"/>
</dbReference>